<dbReference type="EMBL" id="RXHJ01000005">
    <property type="protein sequence ID" value="RSZ64334.1"/>
    <property type="molecule type" value="Genomic_DNA"/>
</dbReference>
<dbReference type="Gene3D" id="3.30.1360.20">
    <property type="entry name" value="Transcriptional coactivator/pterin dehydratase"/>
    <property type="match status" value="1"/>
</dbReference>
<comment type="similarity">
    <text evidence="2">Belongs to the pterin-4-alpha-carbinolamine dehydratase family.</text>
</comment>
<dbReference type="GO" id="GO:0008124">
    <property type="term" value="F:4-alpha-hydroxytetrahydrobiopterin dehydratase activity"/>
    <property type="evidence" value="ECO:0007669"/>
    <property type="project" value="UniProtKB-EC"/>
</dbReference>
<evidence type="ECO:0000256" key="5">
    <source>
        <dbReference type="ARBA" id="ARBA00023239"/>
    </source>
</evidence>
<dbReference type="OrthoDB" id="15077at2"/>
<comment type="catalytic activity">
    <reaction evidence="1">
        <text>(4aS,6R)-4a-hydroxy-L-erythro-5,6,7,8-tetrahydrobiopterin = (6R)-L-erythro-6,7-dihydrobiopterin + H2O</text>
        <dbReference type="Rhea" id="RHEA:11920"/>
        <dbReference type="ChEBI" id="CHEBI:15377"/>
        <dbReference type="ChEBI" id="CHEBI:15642"/>
        <dbReference type="ChEBI" id="CHEBI:43120"/>
        <dbReference type="EC" id="4.2.1.96"/>
    </reaction>
</comment>
<name>A0A430HZX4_9CORY</name>
<dbReference type="SUPFAM" id="SSF55248">
    <property type="entry name" value="PCD-like"/>
    <property type="match status" value="1"/>
</dbReference>
<evidence type="ECO:0000256" key="3">
    <source>
        <dbReference type="ARBA" id="ARBA00013252"/>
    </source>
</evidence>
<evidence type="ECO:0000256" key="4">
    <source>
        <dbReference type="ARBA" id="ARBA00021735"/>
    </source>
</evidence>
<dbReference type="RefSeq" id="WP_126120205.1">
    <property type="nucleotide sequence ID" value="NZ_RXHJ01000005.1"/>
</dbReference>
<dbReference type="EC" id="4.2.1.96" evidence="3"/>
<dbReference type="AlphaFoldDB" id="A0A430HZX4"/>
<proteinExistence type="inferred from homology"/>
<protein>
    <recommendedName>
        <fullName evidence="4">Putative pterin-4-alpha-carbinolamine dehydratase</fullName>
        <ecNumber evidence="3">4.2.1.96</ecNumber>
    </recommendedName>
</protein>
<sequence length="104" mass="10748">MTDPKQKLTAAAVEAAGLSGWHHAGDTIRAEFATGDFNTGLRLVTLIGESADEANHHPDVTLTYPAVSVTLSSHDVGGVTSRDIDLARTITGHATSLGVPAGEE</sequence>
<comment type="caution">
    <text evidence="6">The sequence shown here is derived from an EMBL/GenBank/DDBJ whole genome shotgun (WGS) entry which is preliminary data.</text>
</comment>
<dbReference type="NCBIfam" id="NF002017">
    <property type="entry name" value="PRK00823.1-2"/>
    <property type="match status" value="1"/>
</dbReference>
<evidence type="ECO:0000256" key="2">
    <source>
        <dbReference type="ARBA" id="ARBA00006472"/>
    </source>
</evidence>
<dbReference type="PANTHER" id="PTHR12599:SF0">
    <property type="entry name" value="PTERIN-4-ALPHA-CARBINOLAMINE DEHYDRATASE"/>
    <property type="match status" value="1"/>
</dbReference>
<dbReference type="PANTHER" id="PTHR12599">
    <property type="entry name" value="PTERIN-4-ALPHA-CARBINOLAMINE DEHYDRATASE"/>
    <property type="match status" value="1"/>
</dbReference>
<dbReference type="CDD" id="cd00488">
    <property type="entry name" value="PCD_DCoH"/>
    <property type="match status" value="1"/>
</dbReference>
<accession>A0A430HZX4</accession>
<dbReference type="Proteomes" id="UP000274907">
    <property type="component" value="Unassembled WGS sequence"/>
</dbReference>
<dbReference type="GO" id="GO:0006729">
    <property type="term" value="P:tetrahydrobiopterin biosynthetic process"/>
    <property type="evidence" value="ECO:0007669"/>
    <property type="project" value="InterPro"/>
</dbReference>
<reference evidence="6 7" key="1">
    <citation type="submission" date="2018-12" db="EMBL/GenBank/DDBJ databases">
        <title>YIM 101343 draft genome.</title>
        <authorList>
            <person name="Chen X."/>
        </authorList>
    </citation>
    <scope>NUCLEOTIDE SEQUENCE [LARGE SCALE GENOMIC DNA]</scope>
    <source>
        <strain evidence="6 7">YIM 101343</strain>
    </source>
</reference>
<evidence type="ECO:0000256" key="1">
    <source>
        <dbReference type="ARBA" id="ARBA00001554"/>
    </source>
</evidence>
<gene>
    <name evidence="6" type="ORF">EAH68_04885</name>
</gene>
<organism evidence="6 7">
    <name type="scientific">Corynebacterium hylobatis</name>
    <dbReference type="NCBI Taxonomy" id="1859290"/>
    <lineage>
        <taxon>Bacteria</taxon>
        <taxon>Bacillati</taxon>
        <taxon>Actinomycetota</taxon>
        <taxon>Actinomycetes</taxon>
        <taxon>Mycobacteriales</taxon>
        <taxon>Corynebacteriaceae</taxon>
        <taxon>Corynebacterium</taxon>
    </lineage>
</organism>
<keyword evidence="7" id="KW-1185">Reference proteome</keyword>
<keyword evidence="5 6" id="KW-0456">Lyase</keyword>
<evidence type="ECO:0000313" key="6">
    <source>
        <dbReference type="EMBL" id="RSZ64334.1"/>
    </source>
</evidence>
<dbReference type="Pfam" id="PF01329">
    <property type="entry name" value="Pterin_4a"/>
    <property type="match status" value="1"/>
</dbReference>
<dbReference type="InterPro" id="IPR036428">
    <property type="entry name" value="PCD_sf"/>
</dbReference>
<dbReference type="InterPro" id="IPR001533">
    <property type="entry name" value="Pterin_deHydtase"/>
</dbReference>
<evidence type="ECO:0000313" key="7">
    <source>
        <dbReference type="Proteomes" id="UP000274907"/>
    </source>
</evidence>